<evidence type="ECO:0000256" key="2">
    <source>
        <dbReference type="SAM" id="MobiDB-lite"/>
    </source>
</evidence>
<evidence type="ECO:0000313" key="4">
    <source>
        <dbReference type="EMBL" id="THH17311.1"/>
    </source>
</evidence>
<dbReference type="PANTHER" id="PTHR22100">
    <property type="entry name" value="WINGS APART-LIKE PROTEIN HOMOLOG"/>
    <property type="match status" value="1"/>
</dbReference>
<comment type="caution">
    <text evidence="4">The sequence shown here is derived from an EMBL/GenBank/DDBJ whole genome shotgun (WGS) entry which is preliminary data.</text>
</comment>
<dbReference type="InterPro" id="IPR022771">
    <property type="entry name" value="WAPL_C"/>
</dbReference>
<keyword evidence="5" id="KW-1185">Reference proteome</keyword>
<dbReference type="Pfam" id="PF07814">
    <property type="entry name" value="WAPL"/>
    <property type="match status" value="1"/>
</dbReference>
<dbReference type="EMBL" id="SGPL01000116">
    <property type="protein sequence ID" value="THH17311.1"/>
    <property type="molecule type" value="Genomic_DNA"/>
</dbReference>
<comment type="similarity">
    <text evidence="1">Belongs to the WAPL family.</text>
</comment>
<protein>
    <recommendedName>
        <fullName evidence="3">Wings apart-like protein C-terminal domain-containing protein</fullName>
    </recommendedName>
</protein>
<proteinExistence type="inferred from homology"/>
<feature type="compositionally biased region" description="Polar residues" evidence="2">
    <location>
        <begin position="340"/>
        <end position="352"/>
    </location>
</feature>
<dbReference type="Gene3D" id="1.25.10.10">
    <property type="entry name" value="Leucine-rich Repeat Variant"/>
    <property type="match status" value="1"/>
</dbReference>
<feature type="domain" description="Wings apart-like protein C-terminal" evidence="3">
    <location>
        <begin position="634"/>
        <end position="1024"/>
    </location>
</feature>
<feature type="compositionally biased region" description="Polar residues" evidence="2">
    <location>
        <begin position="388"/>
        <end position="397"/>
    </location>
</feature>
<feature type="compositionally biased region" description="Basic and acidic residues" evidence="2">
    <location>
        <begin position="1166"/>
        <end position="1183"/>
    </location>
</feature>
<feature type="region of interest" description="Disordered" evidence="2">
    <location>
        <begin position="981"/>
        <end position="1000"/>
    </location>
</feature>
<feature type="region of interest" description="Disordered" evidence="2">
    <location>
        <begin position="594"/>
        <end position="622"/>
    </location>
</feature>
<gene>
    <name evidence="4" type="ORF">EW146_g3475</name>
</gene>
<dbReference type="AlphaFoldDB" id="A0A4S4LZN6"/>
<feature type="compositionally biased region" description="Acidic residues" evidence="2">
    <location>
        <begin position="1156"/>
        <end position="1165"/>
    </location>
</feature>
<dbReference type="Proteomes" id="UP000310158">
    <property type="component" value="Unassembled WGS sequence"/>
</dbReference>
<feature type="compositionally biased region" description="Basic and acidic residues" evidence="2">
    <location>
        <begin position="428"/>
        <end position="440"/>
    </location>
</feature>
<feature type="compositionally biased region" description="Basic and acidic residues" evidence="2">
    <location>
        <begin position="192"/>
        <end position="203"/>
    </location>
</feature>
<dbReference type="InterPro" id="IPR039874">
    <property type="entry name" value="WAPL"/>
</dbReference>
<reference evidence="4 5" key="1">
    <citation type="submission" date="2019-02" db="EMBL/GenBank/DDBJ databases">
        <title>Genome sequencing of the rare red list fungi Bondarzewia mesenterica.</title>
        <authorList>
            <person name="Buettner E."/>
            <person name="Kellner H."/>
        </authorList>
    </citation>
    <scope>NUCLEOTIDE SEQUENCE [LARGE SCALE GENOMIC DNA]</scope>
    <source>
        <strain evidence="4 5">DSM 108281</strain>
    </source>
</reference>
<evidence type="ECO:0000313" key="5">
    <source>
        <dbReference type="Proteomes" id="UP000310158"/>
    </source>
</evidence>
<organism evidence="4 5">
    <name type="scientific">Bondarzewia mesenterica</name>
    <dbReference type="NCBI Taxonomy" id="1095465"/>
    <lineage>
        <taxon>Eukaryota</taxon>
        <taxon>Fungi</taxon>
        <taxon>Dikarya</taxon>
        <taxon>Basidiomycota</taxon>
        <taxon>Agaricomycotina</taxon>
        <taxon>Agaricomycetes</taxon>
        <taxon>Russulales</taxon>
        <taxon>Bondarzewiaceae</taxon>
        <taxon>Bondarzewia</taxon>
    </lineage>
</organism>
<feature type="compositionally biased region" description="Basic and acidic residues" evidence="2">
    <location>
        <begin position="135"/>
        <end position="146"/>
    </location>
</feature>
<feature type="region of interest" description="Disordered" evidence="2">
    <location>
        <begin position="388"/>
        <end position="472"/>
    </location>
</feature>
<feature type="region of interest" description="Disordered" evidence="2">
    <location>
        <begin position="318"/>
        <end position="376"/>
    </location>
</feature>
<dbReference type="PANTHER" id="PTHR22100:SF13">
    <property type="entry name" value="WINGS APART-LIKE PROTEIN HOMOLOG"/>
    <property type="match status" value="1"/>
</dbReference>
<feature type="region of interest" description="Disordered" evidence="2">
    <location>
        <begin position="1"/>
        <end position="260"/>
    </location>
</feature>
<accession>A0A4S4LZN6</accession>
<dbReference type="InterPro" id="IPR011989">
    <property type="entry name" value="ARM-like"/>
</dbReference>
<feature type="region of interest" description="Disordered" evidence="2">
    <location>
        <begin position="1151"/>
        <end position="1183"/>
    </location>
</feature>
<evidence type="ECO:0000259" key="3">
    <source>
        <dbReference type="Pfam" id="PF07814"/>
    </source>
</evidence>
<feature type="compositionally biased region" description="Low complexity" evidence="2">
    <location>
        <begin position="223"/>
        <end position="240"/>
    </location>
</feature>
<dbReference type="OrthoDB" id="78088at2759"/>
<name>A0A4S4LZN6_9AGAM</name>
<evidence type="ECO:0000256" key="1">
    <source>
        <dbReference type="ARBA" id="ARBA00006854"/>
    </source>
</evidence>
<sequence length="1201" mass="131299">MSSQITYSRKAHKRQRLRIESDDENDDISPSPDSPAPIPPVHHARKRPRVQVEVVLPLSPSKSTPSPPKAGDGRGDLFTGSSRKRFGGESPERGQSPKKRAQVEVLLPSPHRKSSSPWRVRDVAPSSSGPRKVMKYAEESSDRGHPEGQMSSPKKRLKVEVLLQSPRKRTPSSQKVREGDMPFHSSHKRRTPGRESPEVEHASSSKKPRSTLDPKAFTSYSLGSSMKQSSMRQSSSTTGKRASTSHQVEGNIPDEDDTLPVLKEAAGKLSINVPQTNTTRVSGSNTQFVDLSTKGFTSMSKTITSRGKLRNTDVANSVLKPTSRPSMTIGAPAQKGHVSWSPTKPNVMSTGLSRRPITPPPQSRHLPATVSSPSKPLVTYLTRTPTKSFSFDSSSPLTPLPHESPLARTSSTPMKPLELSRTPTPKSPAKDLSKLFKFDSIKAGPSRSPPKPKLPIAKRMLSRSRTESSLDSFLSKRNDSIISISSSGSPRRLGSSRTGTFIDIADAGTSQSPSSPNGSAMPINPATDVEPQMRPAAVPLPQPQIRTYAGKSRSFLVPLPAEGAPGPPQDNDDLGIEEMRESYTDLRLRWGVDNSEDELRPLSPSPEPTTGKGKGKAKQRSRVVLPPGMMNDLKSITELRSKGESRRFIDEVGYLFEGMDMGVGLGVRRGRQAVLILLCEPDFARRAKATDFVFRAWEALRGAGAGDGDKVLDAVLVLFAALISQTPRDLQHLAQNSDFVSTLCEILPSVERNKDPILLVSRSGNDLELKKIGFGKPEKSMLASLKTVIIKKSGLVTLEDCPPLRQLISLCLATLHPRSLRSNQFRFMHETLLPELSLLPPRLSAYAAGLPLLPERSLSSGPDTPSFDHIEHCLRILDSFLLGRWTEDDERDSLCDDVISSQGQEDLMDGLVSVCVACNIILKDTELKDHHAIASKCLESALRVLINLSHDNRFWCKLLLHHELMMPVVISLISRPQQQARSDLNDKKPIGDSGNEAEDGESDAQAFDRLCLALGLLTNLVQAGDDAKDICRETRMNPSCPGKRACARICYCPERIGALECLVRVYLHHCRREALELVVDADDPGAHIVRGHLAVLFGLLMRQSAANQAAVLEALPGSTRRAKLDALVGHARDFVGLYAAFMVRVAGGVGEKNGEDQEDEEDEGQEGGKRARISVEKKGREGADADVARDIVAFLQMLRDQ</sequence>